<protein>
    <submittedName>
        <fullName evidence="2">Uncharacterized protein</fullName>
    </submittedName>
</protein>
<name>A0A3E0JDE2_9BACI</name>
<gene>
    <name evidence="2" type="ORF">DYE48_00630</name>
</gene>
<dbReference type="RefSeq" id="WP_115821934.1">
    <property type="nucleotide sequence ID" value="NZ_QUAE01000001.1"/>
</dbReference>
<keyword evidence="3" id="KW-1185">Reference proteome</keyword>
<reference evidence="2 3" key="1">
    <citation type="submission" date="2018-08" db="EMBL/GenBank/DDBJ databases">
        <title>Genome sequence of Halobacillus trueperi KCTC 3686.</title>
        <authorList>
            <person name="Cho K.H."/>
            <person name="Kwak M.-J."/>
            <person name="Kim B.-Y."/>
            <person name="Chun J."/>
        </authorList>
    </citation>
    <scope>NUCLEOTIDE SEQUENCE [LARGE SCALE GENOMIC DNA]</scope>
    <source>
        <strain evidence="2 3">KCTC 3686</strain>
    </source>
</reference>
<feature type="transmembrane region" description="Helical" evidence="1">
    <location>
        <begin position="42"/>
        <end position="65"/>
    </location>
</feature>
<dbReference type="AlphaFoldDB" id="A0A3E0JDE2"/>
<proteinExistence type="predicted"/>
<evidence type="ECO:0000313" key="2">
    <source>
        <dbReference type="EMBL" id="REJ10942.1"/>
    </source>
</evidence>
<feature type="transmembrane region" description="Helical" evidence="1">
    <location>
        <begin position="7"/>
        <end position="30"/>
    </location>
</feature>
<keyword evidence="1" id="KW-1133">Transmembrane helix</keyword>
<keyword evidence="1" id="KW-0472">Membrane</keyword>
<dbReference type="Proteomes" id="UP000256305">
    <property type="component" value="Unassembled WGS sequence"/>
</dbReference>
<accession>A0A3E0JDE2</accession>
<evidence type="ECO:0000256" key="1">
    <source>
        <dbReference type="SAM" id="Phobius"/>
    </source>
</evidence>
<comment type="caution">
    <text evidence="2">The sequence shown here is derived from an EMBL/GenBank/DDBJ whole genome shotgun (WGS) entry which is preliminary data.</text>
</comment>
<keyword evidence="1" id="KW-0812">Transmembrane</keyword>
<dbReference type="EMBL" id="QUAE01000001">
    <property type="protein sequence ID" value="REJ10942.1"/>
    <property type="molecule type" value="Genomic_DNA"/>
</dbReference>
<sequence length="147" mass="16606">MKRSNRIAKLLTYCAFGIMGLGVIAFFVIILDQRFGTGVQGISVLISSLVTGVLFLSFAEVIHLLQGIHDQGTEHEAEEVDFTYEQNVEETAKVDPEDEREIRSFFKERDQKVGEIHPTDEPFIYIVDVDGRKRKVEAGGFTLKILE</sequence>
<evidence type="ECO:0000313" key="3">
    <source>
        <dbReference type="Proteomes" id="UP000256305"/>
    </source>
</evidence>
<organism evidence="2 3">
    <name type="scientific">Halobacillus trueperi</name>
    <dbReference type="NCBI Taxonomy" id="156205"/>
    <lineage>
        <taxon>Bacteria</taxon>
        <taxon>Bacillati</taxon>
        <taxon>Bacillota</taxon>
        <taxon>Bacilli</taxon>
        <taxon>Bacillales</taxon>
        <taxon>Bacillaceae</taxon>
        <taxon>Halobacillus</taxon>
    </lineage>
</organism>